<evidence type="ECO:0000313" key="1">
    <source>
        <dbReference type="Proteomes" id="UP000790787"/>
    </source>
</evidence>
<evidence type="ECO:0000313" key="2">
    <source>
        <dbReference type="RefSeq" id="XP_075084811.1"/>
    </source>
</evidence>
<reference evidence="1" key="1">
    <citation type="journal article" date="2014" name="Nat. Commun.">
        <title>The tobacco genome sequence and its comparison with those of tomato and potato.</title>
        <authorList>
            <person name="Sierro N."/>
            <person name="Battey J.N."/>
            <person name="Ouadi S."/>
            <person name="Bakaher N."/>
            <person name="Bovet L."/>
            <person name="Willig A."/>
            <person name="Goepfert S."/>
            <person name="Peitsch M.C."/>
            <person name="Ivanov N.V."/>
        </authorList>
    </citation>
    <scope>NUCLEOTIDE SEQUENCE [LARGE SCALE GENOMIC DNA]</scope>
</reference>
<accession>A0AC58SIL4</accession>
<proteinExistence type="predicted"/>
<keyword evidence="1" id="KW-1185">Reference proteome</keyword>
<dbReference type="Proteomes" id="UP000790787">
    <property type="component" value="Chromosome 13"/>
</dbReference>
<gene>
    <name evidence="2" type="primary">LOC107774507</name>
</gene>
<sequence length="330" mass="37205">METYYSLKMKRKDLDDVYDEFSDFSLSSPARKIRRLDAELPPIIEEVEEPEIPIAFAQPTTDPSFGNNGGNRGVVIEELPSVPENEERALVLFKPMNTHLVHSPSNFSVKVDPQFMNGLKSKCPISVLLVVDLVHPLRSTGCSIKLMVAEVFFGVFLVMKICYVPQFRKLFGVNTRMVIHQFKMSWLELLLIFKPACFKTQLPVLFVVQRTNQTDHQTNAFRPADNEATPEEDSGFTKECLAVVPWVPSQLPSARGAEVHGQADISDMMDAEEMEGVMMDVEDSSVNAELRTTVEAGAVSLNEGLHPWQQQHCMTTQLPQNTSTPIVWYR</sequence>
<reference evidence="2" key="2">
    <citation type="submission" date="2025-08" db="UniProtKB">
        <authorList>
            <consortium name="RefSeq"/>
        </authorList>
    </citation>
    <scope>IDENTIFICATION</scope>
    <source>
        <tissue evidence="2">Leaf</tissue>
    </source>
</reference>
<dbReference type="RefSeq" id="XP_075084811.1">
    <property type="nucleotide sequence ID" value="XM_075228710.1"/>
</dbReference>
<protein>
    <submittedName>
        <fullName evidence="2">Uncharacterized protein LOC107774507</fullName>
    </submittedName>
</protein>
<name>A0AC58SIL4_TOBAC</name>
<organism evidence="1 2">
    <name type="scientific">Nicotiana tabacum</name>
    <name type="common">Common tobacco</name>
    <dbReference type="NCBI Taxonomy" id="4097"/>
    <lineage>
        <taxon>Eukaryota</taxon>
        <taxon>Viridiplantae</taxon>
        <taxon>Streptophyta</taxon>
        <taxon>Embryophyta</taxon>
        <taxon>Tracheophyta</taxon>
        <taxon>Spermatophyta</taxon>
        <taxon>Magnoliopsida</taxon>
        <taxon>eudicotyledons</taxon>
        <taxon>Gunneridae</taxon>
        <taxon>Pentapetalae</taxon>
        <taxon>asterids</taxon>
        <taxon>lamiids</taxon>
        <taxon>Solanales</taxon>
        <taxon>Solanaceae</taxon>
        <taxon>Nicotianoideae</taxon>
        <taxon>Nicotianeae</taxon>
        <taxon>Nicotiana</taxon>
    </lineage>
</organism>